<keyword evidence="4" id="KW-1185">Reference proteome</keyword>
<feature type="compositionally biased region" description="Basic and acidic residues" evidence="1">
    <location>
        <begin position="85"/>
        <end position="94"/>
    </location>
</feature>
<dbReference type="AlphaFoldDB" id="A0ABD5XNA6"/>
<feature type="domain" description="SHOCT" evidence="2">
    <location>
        <begin position="37"/>
        <end position="63"/>
    </location>
</feature>
<protein>
    <submittedName>
        <fullName evidence="3">SHOCT domain-containing protein</fullName>
    </submittedName>
</protein>
<feature type="region of interest" description="Disordered" evidence="1">
    <location>
        <begin position="67"/>
        <end position="94"/>
    </location>
</feature>
<gene>
    <name evidence="3" type="ORF">ACFQRB_09485</name>
</gene>
<dbReference type="Proteomes" id="UP001596368">
    <property type="component" value="Unassembled WGS sequence"/>
</dbReference>
<dbReference type="Pfam" id="PF09851">
    <property type="entry name" value="SHOCT"/>
    <property type="match status" value="1"/>
</dbReference>
<evidence type="ECO:0000256" key="1">
    <source>
        <dbReference type="SAM" id="MobiDB-lite"/>
    </source>
</evidence>
<proteinExistence type="predicted"/>
<comment type="caution">
    <text evidence="3">The sequence shown here is derived from an EMBL/GenBank/DDBJ whole genome shotgun (WGS) entry which is preliminary data.</text>
</comment>
<evidence type="ECO:0000259" key="2">
    <source>
        <dbReference type="Pfam" id="PF09851"/>
    </source>
</evidence>
<feature type="compositionally biased region" description="Polar residues" evidence="1">
    <location>
        <begin position="27"/>
        <end position="41"/>
    </location>
</feature>
<name>A0ABD5XNA6_9EURY</name>
<feature type="region of interest" description="Disordered" evidence="1">
    <location>
        <begin position="1"/>
        <end position="41"/>
    </location>
</feature>
<dbReference type="EMBL" id="JBHSZG010000001">
    <property type="protein sequence ID" value="MFC7136665.1"/>
    <property type="molecule type" value="Genomic_DNA"/>
</dbReference>
<feature type="compositionally biased region" description="Basic and acidic residues" evidence="1">
    <location>
        <begin position="1"/>
        <end position="26"/>
    </location>
</feature>
<accession>A0ABD5XNA6</accession>
<reference evidence="3 4" key="1">
    <citation type="journal article" date="2019" name="Int. J. Syst. Evol. Microbiol.">
        <title>The Global Catalogue of Microorganisms (GCM) 10K type strain sequencing project: providing services to taxonomists for standard genome sequencing and annotation.</title>
        <authorList>
            <consortium name="The Broad Institute Genomics Platform"/>
            <consortium name="The Broad Institute Genome Sequencing Center for Infectious Disease"/>
            <person name="Wu L."/>
            <person name="Ma J."/>
        </authorList>
    </citation>
    <scope>NUCLEOTIDE SEQUENCE [LARGE SCALE GENOMIC DNA]</scope>
    <source>
        <strain evidence="3 4">DT92</strain>
    </source>
</reference>
<dbReference type="InterPro" id="IPR018649">
    <property type="entry name" value="SHOCT"/>
</dbReference>
<organism evidence="3 4">
    <name type="scientific">Halobaculum litoreum</name>
    <dbReference type="NCBI Taxonomy" id="3031998"/>
    <lineage>
        <taxon>Archaea</taxon>
        <taxon>Methanobacteriati</taxon>
        <taxon>Methanobacteriota</taxon>
        <taxon>Stenosarchaea group</taxon>
        <taxon>Halobacteria</taxon>
        <taxon>Halobacteriales</taxon>
        <taxon>Haloferacaceae</taxon>
        <taxon>Halobaculum</taxon>
    </lineage>
</organism>
<sequence length="94" mass="10427">MLDCRSRRYESSTERGRARTARDSGTRLDSSVDATDDPVTTLQRRYAAGELSDEEFDRRLETVLETDAVAQSPDGAQPITGPANREVEHETAGR</sequence>
<evidence type="ECO:0000313" key="3">
    <source>
        <dbReference type="EMBL" id="MFC7136665.1"/>
    </source>
</evidence>
<evidence type="ECO:0000313" key="4">
    <source>
        <dbReference type="Proteomes" id="UP001596368"/>
    </source>
</evidence>